<evidence type="ECO:0000313" key="11">
    <source>
        <dbReference type="EMBL" id="CAE7745572.1"/>
    </source>
</evidence>
<dbReference type="InterPro" id="IPR051131">
    <property type="entry name" value="NEK_Ser/Thr_kinase_NIMA"/>
</dbReference>
<keyword evidence="4" id="KW-0547">Nucleotide-binding</keyword>
<accession>A0A812XWV9</accession>
<keyword evidence="2" id="KW-0723">Serine/threonine-protein kinase</keyword>
<feature type="region of interest" description="Disordered" evidence="9">
    <location>
        <begin position="245"/>
        <end position="294"/>
    </location>
</feature>
<dbReference type="CDD" id="cd08215">
    <property type="entry name" value="STKc_Nek"/>
    <property type="match status" value="1"/>
</dbReference>
<dbReference type="Gene3D" id="3.30.200.20">
    <property type="entry name" value="Phosphorylase Kinase, domain 1"/>
    <property type="match status" value="1"/>
</dbReference>
<feature type="region of interest" description="Disordered" evidence="9">
    <location>
        <begin position="306"/>
        <end position="327"/>
    </location>
</feature>
<dbReference type="SMART" id="SM00220">
    <property type="entry name" value="S_TKc"/>
    <property type="match status" value="1"/>
</dbReference>
<dbReference type="Pfam" id="PF00069">
    <property type="entry name" value="Pkinase"/>
    <property type="match status" value="1"/>
</dbReference>
<dbReference type="GO" id="GO:0004674">
    <property type="term" value="F:protein serine/threonine kinase activity"/>
    <property type="evidence" value="ECO:0007669"/>
    <property type="project" value="UniProtKB-KW"/>
</dbReference>
<gene>
    <name evidence="11" type="primary">Nek1</name>
    <name evidence="11" type="ORF">SPIL2461_LOCUS21516</name>
</gene>
<comment type="catalytic activity">
    <reaction evidence="8">
        <text>L-seryl-[protein] + ATP = O-phospho-L-seryl-[protein] + ADP + H(+)</text>
        <dbReference type="Rhea" id="RHEA:17989"/>
        <dbReference type="Rhea" id="RHEA-COMP:9863"/>
        <dbReference type="Rhea" id="RHEA-COMP:11604"/>
        <dbReference type="ChEBI" id="CHEBI:15378"/>
        <dbReference type="ChEBI" id="CHEBI:29999"/>
        <dbReference type="ChEBI" id="CHEBI:30616"/>
        <dbReference type="ChEBI" id="CHEBI:83421"/>
        <dbReference type="ChEBI" id="CHEBI:456216"/>
        <dbReference type="EC" id="2.7.11.1"/>
    </reaction>
</comment>
<dbReference type="EC" id="2.7.11.1" evidence="1"/>
<comment type="catalytic activity">
    <reaction evidence="7">
        <text>L-threonyl-[protein] + ATP = O-phospho-L-threonyl-[protein] + ADP + H(+)</text>
        <dbReference type="Rhea" id="RHEA:46608"/>
        <dbReference type="Rhea" id="RHEA-COMP:11060"/>
        <dbReference type="Rhea" id="RHEA-COMP:11605"/>
        <dbReference type="ChEBI" id="CHEBI:15378"/>
        <dbReference type="ChEBI" id="CHEBI:30013"/>
        <dbReference type="ChEBI" id="CHEBI:30616"/>
        <dbReference type="ChEBI" id="CHEBI:61977"/>
        <dbReference type="ChEBI" id="CHEBI:456216"/>
        <dbReference type="EC" id="2.7.11.1"/>
    </reaction>
</comment>
<dbReference type="Gene3D" id="1.10.510.10">
    <property type="entry name" value="Transferase(Phosphotransferase) domain 1"/>
    <property type="match status" value="1"/>
</dbReference>
<evidence type="ECO:0000256" key="2">
    <source>
        <dbReference type="ARBA" id="ARBA00022527"/>
    </source>
</evidence>
<keyword evidence="3" id="KW-0808">Transferase</keyword>
<keyword evidence="5" id="KW-0418">Kinase</keyword>
<dbReference type="Proteomes" id="UP000649617">
    <property type="component" value="Unassembled WGS sequence"/>
</dbReference>
<comment type="caution">
    <text evidence="11">The sequence shown here is derived from an EMBL/GenBank/DDBJ whole genome shotgun (WGS) entry which is preliminary data.</text>
</comment>
<evidence type="ECO:0000256" key="6">
    <source>
        <dbReference type="ARBA" id="ARBA00022840"/>
    </source>
</evidence>
<sequence>VCKQIQLNNCKQRARDEANKEVNLLRRVSHGCDYIVQYLGSFVEGEALHILMEYCERGDLGQFLKLRDHNLEERAIWKYLLQIGLGLKWLHQNRILHRDIKTMNVFLKTDDNVRLGDLGVARVLSNTSFAHTFVGTPYYLSPEICEERPYNELSDVWAFGCVVYEMCTLKHPFEAKNQAALLIKILRGQFAPINASYSQELRDLIDGCLQREPTRRTRLTDMFARAAVQSWASRLSILLEADSGASPAPRVSRRLPPQAPTKAARSSKGFPRTRVRLDPRAGAGRREDTSRETLVAPKTRAMEMRTEATKGLRDDGRAKPGRSDGEQARLKAEVAELPDVVVAAARTSRNVPSVQQLLKMDDSPVKRLLQRNGGRLTQAALKEAEPVVEEVTIRPDFEDRQEEPAVYVADRCQEDIMEELETAQCGAELTCQSAFEDSLLYTGTSYGDGTLESPLEPEWNVEEVLSSEEPLALTATLDRDGLLCDACDRRFLPESAEEADVDAVQELDGPVDEEFETTIAEDKELSFSGALHRDRQAEAEVARLNAQIKRLYSDVVRDLDAGARAVWDELYALFQDKMGIEMTDEDQSEIEAFIFEHLPTESTELIWRVYKA</sequence>
<feature type="domain" description="Protein kinase" evidence="10">
    <location>
        <begin position="1"/>
        <end position="232"/>
    </location>
</feature>
<dbReference type="OrthoDB" id="248923at2759"/>
<dbReference type="InterPro" id="IPR011009">
    <property type="entry name" value="Kinase-like_dom_sf"/>
</dbReference>
<dbReference type="SUPFAM" id="SSF56112">
    <property type="entry name" value="Protein kinase-like (PK-like)"/>
    <property type="match status" value="1"/>
</dbReference>
<evidence type="ECO:0000259" key="10">
    <source>
        <dbReference type="PROSITE" id="PS50011"/>
    </source>
</evidence>
<evidence type="ECO:0000256" key="3">
    <source>
        <dbReference type="ARBA" id="ARBA00022679"/>
    </source>
</evidence>
<dbReference type="AlphaFoldDB" id="A0A812XWV9"/>
<protein>
    <recommendedName>
        <fullName evidence="1">non-specific serine/threonine protein kinase</fullName>
        <ecNumber evidence="1">2.7.11.1</ecNumber>
    </recommendedName>
</protein>
<dbReference type="PANTHER" id="PTHR44899:SF3">
    <property type="entry name" value="SERINE_THREONINE-PROTEIN KINASE NEK1"/>
    <property type="match status" value="1"/>
</dbReference>
<dbReference type="PROSITE" id="PS00108">
    <property type="entry name" value="PROTEIN_KINASE_ST"/>
    <property type="match status" value="1"/>
</dbReference>
<evidence type="ECO:0000256" key="4">
    <source>
        <dbReference type="ARBA" id="ARBA00022741"/>
    </source>
</evidence>
<evidence type="ECO:0000256" key="1">
    <source>
        <dbReference type="ARBA" id="ARBA00012513"/>
    </source>
</evidence>
<evidence type="ECO:0000256" key="7">
    <source>
        <dbReference type="ARBA" id="ARBA00047899"/>
    </source>
</evidence>
<evidence type="ECO:0000256" key="5">
    <source>
        <dbReference type="ARBA" id="ARBA00022777"/>
    </source>
</evidence>
<feature type="compositionally biased region" description="Basic and acidic residues" evidence="9">
    <location>
        <begin position="275"/>
        <end position="291"/>
    </location>
</feature>
<dbReference type="GO" id="GO:0005524">
    <property type="term" value="F:ATP binding"/>
    <property type="evidence" value="ECO:0007669"/>
    <property type="project" value="UniProtKB-KW"/>
</dbReference>
<dbReference type="EMBL" id="CAJNIZ010046336">
    <property type="protein sequence ID" value="CAE7745572.1"/>
    <property type="molecule type" value="Genomic_DNA"/>
</dbReference>
<reference evidence="11" key="1">
    <citation type="submission" date="2021-02" db="EMBL/GenBank/DDBJ databases">
        <authorList>
            <person name="Dougan E. K."/>
            <person name="Rhodes N."/>
            <person name="Thang M."/>
            <person name="Chan C."/>
        </authorList>
    </citation>
    <scope>NUCLEOTIDE SEQUENCE</scope>
</reference>
<dbReference type="PROSITE" id="PS50011">
    <property type="entry name" value="PROTEIN_KINASE_DOM"/>
    <property type="match status" value="1"/>
</dbReference>
<evidence type="ECO:0000256" key="8">
    <source>
        <dbReference type="ARBA" id="ARBA00048679"/>
    </source>
</evidence>
<dbReference type="PANTHER" id="PTHR44899">
    <property type="entry name" value="CAMK FAMILY PROTEIN KINASE"/>
    <property type="match status" value="1"/>
</dbReference>
<dbReference type="PRINTS" id="PR00109">
    <property type="entry name" value="TYRKINASE"/>
</dbReference>
<evidence type="ECO:0000256" key="9">
    <source>
        <dbReference type="SAM" id="MobiDB-lite"/>
    </source>
</evidence>
<organism evidence="11 12">
    <name type="scientific">Symbiodinium pilosum</name>
    <name type="common">Dinoflagellate</name>
    <dbReference type="NCBI Taxonomy" id="2952"/>
    <lineage>
        <taxon>Eukaryota</taxon>
        <taxon>Sar</taxon>
        <taxon>Alveolata</taxon>
        <taxon>Dinophyceae</taxon>
        <taxon>Suessiales</taxon>
        <taxon>Symbiodiniaceae</taxon>
        <taxon>Symbiodinium</taxon>
    </lineage>
</organism>
<evidence type="ECO:0000313" key="12">
    <source>
        <dbReference type="Proteomes" id="UP000649617"/>
    </source>
</evidence>
<keyword evidence="6" id="KW-0067">ATP-binding</keyword>
<dbReference type="InterPro" id="IPR000719">
    <property type="entry name" value="Prot_kinase_dom"/>
</dbReference>
<dbReference type="InterPro" id="IPR001245">
    <property type="entry name" value="Ser-Thr/Tyr_kinase_cat_dom"/>
</dbReference>
<dbReference type="InterPro" id="IPR008271">
    <property type="entry name" value="Ser/Thr_kinase_AS"/>
</dbReference>
<feature type="non-terminal residue" evidence="11">
    <location>
        <position position="1"/>
    </location>
</feature>
<proteinExistence type="predicted"/>
<name>A0A812XWV9_SYMPI</name>
<keyword evidence="12" id="KW-1185">Reference proteome</keyword>